<gene>
    <name evidence="10" type="ORF">CSB45_00870</name>
</gene>
<feature type="transmembrane region" description="Helical" evidence="8">
    <location>
        <begin position="100"/>
        <end position="126"/>
    </location>
</feature>
<evidence type="ECO:0000259" key="9">
    <source>
        <dbReference type="PROSITE" id="PS50928"/>
    </source>
</evidence>
<feature type="transmembrane region" description="Helical" evidence="8">
    <location>
        <begin position="444"/>
        <end position="464"/>
    </location>
</feature>
<reference evidence="10 11" key="1">
    <citation type="submission" date="2017-10" db="EMBL/GenBank/DDBJ databases">
        <title>Novel microbial diversity and functional potential in the marine mammal oral microbiome.</title>
        <authorList>
            <person name="Dudek N.K."/>
            <person name="Sun C.L."/>
            <person name="Burstein D."/>
            <person name="Kantor R.S."/>
            <person name="Aliaga Goltsman D.S."/>
            <person name="Bik E.M."/>
            <person name="Thomas B.C."/>
            <person name="Banfield J.F."/>
            <person name="Relman D.A."/>
        </authorList>
    </citation>
    <scope>NUCLEOTIDE SEQUENCE [LARGE SCALE GENOMIC DNA]</scope>
    <source>
        <strain evidence="10">DOLZORAL124_49_17</strain>
    </source>
</reference>
<evidence type="ECO:0000256" key="6">
    <source>
        <dbReference type="ARBA" id="ARBA00022989"/>
    </source>
</evidence>
<keyword evidence="2 8" id="KW-0813">Transport</keyword>
<accession>A0A2G6EBZ1</accession>
<dbReference type="InterPro" id="IPR035906">
    <property type="entry name" value="MetI-like_sf"/>
</dbReference>
<dbReference type="PANTHER" id="PTHR43357">
    <property type="entry name" value="INNER MEMBRANE ABC TRANSPORTER PERMEASE PROTEIN YDCV"/>
    <property type="match status" value="1"/>
</dbReference>
<keyword evidence="4" id="KW-0997">Cell inner membrane</keyword>
<evidence type="ECO:0000256" key="4">
    <source>
        <dbReference type="ARBA" id="ARBA00022519"/>
    </source>
</evidence>
<organism evidence="10 11">
    <name type="scientific">candidate division KSB3 bacterium</name>
    <dbReference type="NCBI Taxonomy" id="2044937"/>
    <lineage>
        <taxon>Bacteria</taxon>
        <taxon>candidate division KSB3</taxon>
    </lineage>
</organism>
<evidence type="ECO:0000256" key="8">
    <source>
        <dbReference type="RuleBase" id="RU363032"/>
    </source>
</evidence>
<feature type="domain" description="ABC transmembrane type-1" evidence="9">
    <location>
        <begin position="16"/>
        <end position="224"/>
    </location>
</feature>
<feature type="transmembrane region" description="Helical" evidence="8">
    <location>
        <begin position="470"/>
        <end position="489"/>
    </location>
</feature>
<keyword evidence="5 8" id="KW-0812">Transmembrane</keyword>
<dbReference type="EMBL" id="PDPS01000014">
    <property type="protein sequence ID" value="PID59603.1"/>
    <property type="molecule type" value="Genomic_DNA"/>
</dbReference>
<feature type="transmembrane region" description="Helical" evidence="8">
    <location>
        <begin position="207"/>
        <end position="230"/>
    </location>
</feature>
<keyword evidence="6 8" id="KW-1133">Transmembrane helix</keyword>
<dbReference type="Proteomes" id="UP000229740">
    <property type="component" value="Unassembled WGS sequence"/>
</dbReference>
<dbReference type="PANTHER" id="PTHR43357:SF3">
    <property type="entry name" value="FE(3+)-TRANSPORT SYSTEM PERMEASE PROTEIN FBPB 2"/>
    <property type="match status" value="1"/>
</dbReference>
<name>A0A2G6EBZ1_9BACT</name>
<evidence type="ECO:0000256" key="5">
    <source>
        <dbReference type="ARBA" id="ARBA00022692"/>
    </source>
</evidence>
<keyword evidence="3" id="KW-1003">Cell membrane</keyword>
<comment type="subcellular location">
    <subcellularLocation>
        <location evidence="1">Cell inner membrane</location>
        <topology evidence="1">Multi-pass membrane protein</topology>
    </subcellularLocation>
    <subcellularLocation>
        <location evidence="8">Cell membrane</location>
        <topology evidence="8">Multi-pass membrane protein</topology>
    </subcellularLocation>
</comment>
<dbReference type="Gene3D" id="1.10.3720.10">
    <property type="entry name" value="MetI-like"/>
    <property type="match status" value="2"/>
</dbReference>
<evidence type="ECO:0000313" key="11">
    <source>
        <dbReference type="Proteomes" id="UP000229740"/>
    </source>
</evidence>
<feature type="transmembrane region" description="Helical" evidence="8">
    <location>
        <begin position="501"/>
        <end position="520"/>
    </location>
</feature>
<feature type="transmembrane region" description="Helical" evidence="8">
    <location>
        <begin position="54"/>
        <end position="74"/>
    </location>
</feature>
<feature type="transmembrane region" description="Helical" evidence="8">
    <location>
        <begin position="386"/>
        <end position="405"/>
    </location>
</feature>
<dbReference type="GO" id="GO:0055085">
    <property type="term" value="P:transmembrane transport"/>
    <property type="evidence" value="ECO:0007669"/>
    <property type="project" value="InterPro"/>
</dbReference>
<dbReference type="AlphaFoldDB" id="A0A2G6EBZ1"/>
<evidence type="ECO:0000256" key="7">
    <source>
        <dbReference type="ARBA" id="ARBA00023136"/>
    </source>
</evidence>
<dbReference type="Pfam" id="PF00528">
    <property type="entry name" value="BPD_transp_1"/>
    <property type="match status" value="2"/>
</dbReference>
<protein>
    <submittedName>
        <fullName evidence="10">ABC transporter permease</fullName>
    </submittedName>
</protein>
<dbReference type="PROSITE" id="PS50928">
    <property type="entry name" value="ABC_TM1"/>
    <property type="match status" value="2"/>
</dbReference>
<feature type="transmembrane region" description="Helical" evidence="8">
    <location>
        <begin position="328"/>
        <end position="347"/>
    </location>
</feature>
<comment type="similarity">
    <text evidence="8">Belongs to the binding-protein-dependent transport system permease family.</text>
</comment>
<feature type="transmembrane region" description="Helical" evidence="8">
    <location>
        <begin position="359"/>
        <end position="380"/>
    </location>
</feature>
<dbReference type="CDD" id="cd06261">
    <property type="entry name" value="TM_PBP2"/>
    <property type="match status" value="2"/>
</dbReference>
<proteinExistence type="inferred from homology"/>
<evidence type="ECO:0000313" key="10">
    <source>
        <dbReference type="EMBL" id="PID59603.1"/>
    </source>
</evidence>
<evidence type="ECO:0000256" key="2">
    <source>
        <dbReference type="ARBA" id="ARBA00022448"/>
    </source>
</evidence>
<dbReference type="SUPFAM" id="SSF161098">
    <property type="entry name" value="MetI-like"/>
    <property type="match status" value="2"/>
</dbReference>
<feature type="domain" description="ABC transmembrane type-1" evidence="9">
    <location>
        <begin position="322"/>
        <end position="516"/>
    </location>
</feature>
<sequence>RVFTGRLSKSLFFEPFVNSLLVGAGVTVVSMVLGTLLAWVLVRTDIPLKRFFHAVIVIPYMMPSWVIALAWLLIFKNDRVAGAQGMFASLFGVAPPDWFAYGYFPIVVCLGLHYYAYSFLLISGALQTIDSELEEAGAMAGMSKVKVLWKITFPIVLPALGSSFVLTFTRSMGTFGTPALLGLPVRFFTIPTRIYASINSRNMGDGFVLALVLVILAGTAIYINSRIIGLRRSFVTMRGKGFRSRPNALAGWKYPVTGLILLFVFLVVVFPVFILGWGTFMLLPDDYSLANLTTHFWIGDSDFNISSGQEGILKNSGIWGGVWNSVRLGVSAAVLNGFMGLLIGYSVVRNRGTRFSKILEAVSFAPYVFPSIALGAIYLGMFARPIGPFPALYGTFSLIVLIVVVKNLPFSSRSGVSAMLQIDKSLEEAARVQGIPWFKRFRKIIFPMAMSGFFSGMILTFITAMRELSLIILLVTPSTRVLTTIIFAYEEQDQTQHANGVTLILLAIIIVANVIVRRFFGTKSLLGLKES</sequence>
<evidence type="ECO:0000256" key="1">
    <source>
        <dbReference type="ARBA" id="ARBA00004429"/>
    </source>
</evidence>
<evidence type="ECO:0000256" key="3">
    <source>
        <dbReference type="ARBA" id="ARBA00022475"/>
    </source>
</evidence>
<feature type="transmembrane region" description="Helical" evidence="8">
    <location>
        <begin position="20"/>
        <end position="42"/>
    </location>
</feature>
<feature type="transmembrane region" description="Helical" evidence="8">
    <location>
        <begin position="147"/>
        <end position="168"/>
    </location>
</feature>
<keyword evidence="7 8" id="KW-0472">Membrane</keyword>
<comment type="caution">
    <text evidence="10">The sequence shown here is derived from an EMBL/GenBank/DDBJ whole genome shotgun (WGS) entry which is preliminary data.</text>
</comment>
<feature type="non-terminal residue" evidence="10">
    <location>
        <position position="1"/>
    </location>
</feature>
<dbReference type="GO" id="GO:0005886">
    <property type="term" value="C:plasma membrane"/>
    <property type="evidence" value="ECO:0007669"/>
    <property type="project" value="UniProtKB-SubCell"/>
</dbReference>
<feature type="transmembrane region" description="Helical" evidence="8">
    <location>
        <begin position="251"/>
        <end position="277"/>
    </location>
</feature>
<dbReference type="InterPro" id="IPR000515">
    <property type="entry name" value="MetI-like"/>
</dbReference>